<organism evidence="10 11">
    <name type="scientific">Streptomyces rubrogriseus</name>
    <dbReference type="NCBI Taxonomy" id="194673"/>
    <lineage>
        <taxon>Bacteria</taxon>
        <taxon>Bacillati</taxon>
        <taxon>Actinomycetota</taxon>
        <taxon>Actinomycetes</taxon>
        <taxon>Kitasatosporales</taxon>
        <taxon>Streptomycetaceae</taxon>
        <taxon>Streptomyces</taxon>
        <taxon>Streptomyces violaceoruber group</taxon>
    </lineage>
</organism>
<keyword evidence="5 7" id="KW-0472">Membrane</keyword>
<evidence type="ECO:0000313" key="10">
    <source>
        <dbReference type="EMBL" id="NEC37348.1"/>
    </source>
</evidence>
<keyword evidence="3 7" id="KW-0812">Transmembrane</keyword>
<dbReference type="Proteomes" id="UP000475666">
    <property type="component" value="Unassembled WGS sequence"/>
</dbReference>
<dbReference type="RefSeq" id="WP_164278348.1">
    <property type="nucleotide sequence ID" value="NZ_JAAGMQ010000881.1"/>
</dbReference>
<evidence type="ECO:0000256" key="7">
    <source>
        <dbReference type="SAM" id="Phobius"/>
    </source>
</evidence>
<reference evidence="10 11" key="1">
    <citation type="submission" date="2020-01" db="EMBL/GenBank/DDBJ databases">
        <title>Insect and environment-associated Actinomycetes.</title>
        <authorList>
            <person name="Currrie C."/>
            <person name="Chevrette M."/>
            <person name="Carlson C."/>
            <person name="Stubbendieck R."/>
            <person name="Wendt-Pienkowski E."/>
        </authorList>
    </citation>
    <scope>NUCLEOTIDE SEQUENCE [LARGE SCALE GENOMIC DNA]</scope>
    <source>
        <strain evidence="10 11">SID7739</strain>
    </source>
</reference>
<keyword evidence="2" id="KW-1003">Cell membrane</keyword>
<gene>
    <name evidence="10" type="ORF">G3I66_29840</name>
</gene>
<dbReference type="GO" id="GO:0005886">
    <property type="term" value="C:plasma membrane"/>
    <property type="evidence" value="ECO:0007669"/>
    <property type="project" value="UniProtKB-SubCell"/>
</dbReference>
<dbReference type="EMBL" id="JAAGMQ010000881">
    <property type="protein sequence ID" value="NEC37348.1"/>
    <property type="molecule type" value="Genomic_DNA"/>
</dbReference>
<feature type="transmembrane region" description="Helical" evidence="7">
    <location>
        <begin position="426"/>
        <end position="448"/>
    </location>
</feature>
<feature type="domain" description="ABC3 transporter permease C-terminal" evidence="8">
    <location>
        <begin position="271"/>
        <end position="383"/>
    </location>
</feature>
<name>A0A6G3TM15_9ACTN</name>
<dbReference type="InterPro" id="IPR025857">
    <property type="entry name" value="MacB_PCD"/>
</dbReference>
<accession>A0A6G3TM15</accession>
<feature type="transmembrane region" description="Helical" evidence="7">
    <location>
        <begin position="518"/>
        <end position="545"/>
    </location>
</feature>
<dbReference type="PANTHER" id="PTHR30572">
    <property type="entry name" value="MEMBRANE COMPONENT OF TRANSPORTER-RELATED"/>
    <property type="match status" value="1"/>
</dbReference>
<dbReference type="Pfam" id="PF12704">
    <property type="entry name" value="MacB_PCD"/>
    <property type="match status" value="1"/>
</dbReference>
<dbReference type="PANTHER" id="PTHR30572:SF4">
    <property type="entry name" value="ABC TRANSPORTER PERMEASE YTRF"/>
    <property type="match status" value="1"/>
</dbReference>
<evidence type="ECO:0000259" key="9">
    <source>
        <dbReference type="Pfam" id="PF12704"/>
    </source>
</evidence>
<keyword evidence="4 7" id="KW-1133">Transmembrane helix</keyword>
<evidence type="ECO:0000259" key="8">
    <source>
        <dbReference type="Pfam" id="PF02687"/>
    </source>
</evidence>
<dbReference type="InterPro" id="IPR003838">
    <property type="entry name" value="ABC3_permease_C"/>
</dbReference>
<evidence type="ECO:0000313" key="11">
    <source>
        <dbReference type="Proteomes" id="UP000475666"/>
    </source>
</evidence>
<dbReference type="GO" id="GO:0022857">
    <property type="term" value="F:transmembrane transporter activity"/>
    <property type="evidence" value="ECO:0007669"/>
    <property type="project" value="TreeGrafter"/>
</dbReference>
<feature type="domain" description="MacB-like periplasmic core" evidence="9">
    <location>
        <begin position="53"/>
        <end position="229"/>
    </location>
</feature>
<feature type="transmembrane region" description="Helical" evidence="7">
    <location>
        <begin position="557"/>
        <end position="578"/>
    </location>
</feature>
<feature type="transmembrane region" description="Helical" evidence="7">
    <location>
        <begin position="354"/>
        <end position="373"/>
    </location>
</feature>
<evidence type="ECO:0000256" key="5">
    <source>
        <dbReference type="ARBA" id="ARBA00023136"/>
    </source>
</evidence>
<evidence type="ECO:0000256" key="3">
    <source>
        <dbReference type="ARBA" id="ARBA00022692"/>
    </source>
</evidence>
<feature type="transmembrane region" description="Helical" evidence="7">
    <location>
        <begin position="472"/>
        <end position="497"/>
    </location>
</feature>
<sequence length="593" mass="60846">MGRLLLVWRLIARDLRHRTGEAVVFLLAVTVAGASLTLGLASDDAVATGYAKTREATSGPDVVAVTTAADPTAVARRIADTPGVAAQSDPVFAFDTYVEAHGRTAHSSVEGRGGSPSVVDRPLVTSGTWVRPGGAVLERGFARALGVHVGDRVTIGTRDYPVVGTAISAATSVYPWSDAAQGPGPSDFGGRIWLTTADTRAAAKDTDAAGVHLIHLKLTDPAATQRWQKSVFTPERRGDVWVNTHNWQGILRTDSAMIRNSRPALVVGGSLLAVAAVVTLAALATVRSARDNRRAALLKAVGAGPATVTAVLLAQYLLLTLLATALGLTVGTLAAPHVVDPSAGLLNTLGPPDANTVTAVLLLAVVVAVTGALGPALRAARTSTVHALADPAHLLTRHPHLNAVTAHLPTSFLLGVRLLARRPGRAVLASASTAATTLMVTALLTWHAELDVRPDFSRFGPIDVRADQTGQVLLAVTLAMVALSTLNTVLLGWSTAVQARHTLAVARTLGATPGQVTAALCVAQLLPAVPGVAAGVPAGLALYWLFGTVVVPPASSLLAAALAVLLTVGTLTALPAWLHARVPAGRALDAGPA</sequence>
<dbReference type="InterPro" id="IPR050250">
    <property type="entry name" value="Macrolide_Exporter_MacB"/>
</dbReference>
<protein>
    <submittedName>
        <fullName evidence="10">FtsX-like permease family protein</fullName>
    </submittedName>
</protein>
<evidence type="ECO:0000256" key="4">
    <source>
        <dbReference type="ARBA" id="ARBA00022989"/>
    </source>
</evidence>
<feature type="domain" description="ABC3 transporter permease C-terminal" evidence="8">
    <location>
        <begin position="476"/>
        <end position="572"/>
    </location>
</feature>
<feature type="transmembrane region" description="Helical" evidence="7">
    <location>
        <begin position="264"/>
        <end position="286"/>
    </location>
</feature>
<proteinExistence type="inferred from homology"/>
<evidence type="ECO:0000256" key="1">
    <source>
        <dbReference type="ARBA" id="ARBA00004651"/>
    </source>
</evidence>
<evidence type="ECO:0000256" key="6">
    <source>
        <dbReference type="ARBA" id="ARBA00038076"/>
    </source>
</evidence>
<comment type="subcellular location">
    <subcellularLocation>
        <location evidence="1">Cell membrane</location>
        <topology evidence="1">Multi-pass membrane protein</topology>
    </subcellularLocation>
</comment>
<dbReference type="Pfam" id="PF02687">
    <property type="entry name" value="FtsX"/>
    <property type="match status" value="2"/>
</dbReference>
<comment type="caution">
    <text evidence="10">The sequence shown here is derived from an EMBL/GenBank/DDBJ whole genome shotgun (WGS) entry which is preliminary data.</text>
</comment>
<comment type="similarity">
    <text evidence="6">Belongs to the ABC-4 integral membrane protein family.</text>
</comment>
<evidence type="ECO:0000256" key="2">
    <source>
        <dbReference type="ARBA" id="ARBA00022475"/>
    </source>
</evidence>
<dbReference type="AlphaFoldDB" id="A0A6G3TM15"/>
<feature type="transmembrane region" description="Helical" evidence="7">
    <location>
        <begin position="307"/>
        <end position="334"/>
    </location>
</feature>